<keyword evidence="13" id="KW-1185">Reference proteome</keyword>
<dbReference type="STRING" id="45286.A0A109UZH0"/>
<evidence type="ECO:0000256" key="6">
    <source>
        <dbReference type="ARBA" id="ARBA00022989"/>
    </source>
</evidence>
<keyword evidence="8 11" id="KW-0472">Membrane</keyword>
<dbReference type="EMBL" id="CP014245">
    <property type="protein sequence ID" value="AMD21358.1"/>
    <property type="molecule type" value="Genomic_DNA"/>
</dbReference>
<dbReference type="AlphaFoldDB" id="A0A109UZH0"/>
<comment type="function">
    <text evidence="1 11">Component of the spindle pole body (SPB) required for insertion of the nascent SPB into the nuclear envelope and for the proper execution of spindle pole body (SPB) duplication.</text>
</comment>
<dbReference type="GO" id="GO:0005816">
    <property type="term" value="C:spindle pole body"/>
    <property type="evidence" value="ECO:0007669"/>
    <property type="project" value="UniProtKB-SubCell"/>
</dbReference>
<evidence type="ECO:0000256" key="9">
    <source>
        <dbReference type="ARBA" id="ARBA00023212"/>
    </source>
</evidence>
<evidence type="ECO:0000256" key="2">
    <source>
        <dbReference type="ARBA" id="ARBA00008916"/>
    </source>
</evidence>
<dbReference type="Proteomes" id="UP000243052">
    <property type="component" value="Chromosome v"/>
</dbReference>
<dbReference type="RefSeq" id="XP_017988354.1">
    <property type="nucleotide sequence ID" value="XM_018132865.1"/>
</dbReference>
<dbReference type="OrthoDB" id="4035046at2759"/>
<dbReference type="GO" id="GO:0030474">
    <property type="term" value="P:spindle pole body duplication"/>
    <property type="evidence" value="ECO:0007669"/>
    <property type="project" value="InterPro"/>
</dbReference>
<keyword evidence="6 11" id="KW-1133">Transmembrane helix</keyword>
<accession>A0A109UZH0</accession>
<evidence type="ECO:0000256" key="10">
    <source>
        <dbReference type="ARBA" id="ARBA00023242"/>
    </source>
</evidence>
<reference evidence="12 13" key="1">
    <citation type="submission" date="2016-01" db="EMBL/GenBank/DDBJ databases">
        <title>Genome sequence of the yeast Holleya sinecauda.</title>
        <authorList>
            <person name="Dietrich F.S."/>
        </authorList>
    </citation>
    <scope>NUCLEOTIDE SEQUENCE [LARGE SCALE GENOMIC DNA]</scope>
    <source>
        <strain evidence="12 13">ATCC 58844</strain>
    </source>
</reference>
<evidence type="ECO:0000256" key="3">
    <source>
        <dbReference type="ARBA" id="ARBA00015584"/>
    </source>
</evidence>
<evidence type="ECO:0000256" key="7">
    <source>
        <dbReference type="ARBA" id="ARBA00023054"/>
    </source>
</evidence>
<keyword evidence="9 11" id="KW-0206">Cytoskeleton</keyword>
<evidence type="ECO:0000256" key="8">
    <source>
        <dbReference type="ARBA" id="ARBA00023136"/>
    </source>
</evidence>
<evidence type="ECO:0000256" key="4">
    <source>
        <dbReference type="ARBA" id="ARBA00022490"/>
    </source>
</evidence>
<dbReference type="GO" id="GO:0031965">
    <property type="term" value="C:nuclear membrane"/>
    <property type="evidence" value="ECO:0007669"/>
    <property type="project" value="UniProtKB-SubCell"/>
</dbReference>
<comment type="subcellular location">
    <subcellularLocation>
        <location evidence="11">Cytoplasm</location>
        <location evidence="11">Cytoskeleton</location>
        <location evidence="11">Microtubule organizing center</location>
        <location evidence="11">Spindle pole body</location>
    </subcellularLocation>
    <subcellularLocation>
        <location evidence="11">Nucleus membrane</location>
        <topology evidence="11">Single-pass membrane protein</topology>
    </subcellularLocation>
</comment>
<protein>
    <recommendedName>
        <fullName evidence="3 11">Monopolar spindle protein 2</fullName>
    </recommendedName>
</protein>
<dbReference type="GeneID" id="28724647"/>
<evidence type="ECO:0000256" key="11">
    <source>
        <dbReference type="RuleBase" id="RU362141"/>
    </source>
</evidence>
<keyword evidence="5 11" id="KW-0812">Transmembrane</keyword>
<dbReference type="Pfam" id="PF17060">
    <property type="entry name" value="MPS2"/>
    <property type="match status" value="2"/>
</dbReference>
<comment type="similarity">
    <text evidence="2 11">Belongs to the MPS2 family.</text>
</comment>
<feature type="transmembrane region" description="Helical" evidence="11">
    <location>
        <begin position="215"/>
        <end position="237"/>
    </location>
</feature>
<evidence type="ECO:0000256" key="5">
    <source>
        <dbReference type="ARBA" id="ARBA00022692"/>
    </source>
</evidence>
<keyword evidence="10 11" id="KW-0539">Nucleus</keyword>
<name>A0A109UZH0_9SACH</name>
<evidence type="ECO:0000256" key="1">
    <source>
        <dbReference type="ARBA" id="ARBA00003044"/>
    </source>
</evidence>
<keyword evidence="7 11" id="KW-0175">Coiled coil</keyword>
<proteinExistence type="inferred from homology"/>
<organism evidence="12 13">
    <name type="scientific">Eremothecium sinecaudum</name>
    <dbReference type="NCBI Taxonomy" id="45286"/>
    <lineage>
        <taxon>Eukaryota</taxon>
        <taxon>Fungi</taxon>
        <taxon>Dikarya</taxon>
        <taxon>Ascomycota</taxon>
        <taxon>Saccharomycotina</taxon>
        <taxon>Saccharomycetes</taxon>
        <taxon>Saccharomycetales</taxon>
        <taxon>Saccharomycetaceae</taxon>
        <taxon>Eremothecium</taxon>
    </lineage>
</organism>
<dbReference type="InterPro" id="IPR031433">
    <property type="entry name" value="Mps2"/>
</dbReference>
<evidence type="ECO:0000313" key="12">
    <source>
        <dbReference type="EMBL" id="AMD21358.1"/>
    </source>
</evidence>
<gene>
    <name evidence="11" type="primary">MPS2</name>
    <name evidence="12" type="ORF">AW171_hschr53308</name>
</gene>
<feature type="coiled-coil region" evidence="11">
    <location>
        <begin position="118"/>
        <end position="186"/>
    </location>
</feature>
<keyword evidence="4 11" id="KW-0963">Cytoplasm</keyword>
<dbReference type="GO" id="GO:0005737">
    <property type="term" value="C:cytoplasm"/>
    <property type="evidence" value="ECO:0007669"/>
    <property type="project" value="UniProtKB-UniRule"/>
</dbReference>
<dbReference type="GO" id="GO:0071988">
    <property type="term" value="P:protein localization to spindle pole body"/>
    <property type="evidence" value="ECO:0007669"/>
    <property type="project" value="InterPro"/>
</dbReference>
<sequence>MALPEFESIFNIAWNAVDEKQHGFIYAKDMPELIQRLNTIANTSLTTKSNDEAILSYANQNPFYKLDKDEFNVKFQSLVGTSLNTAMEMANFSDTKPRLFGSIRRQSIAGDDQIKDELLKKSMEIEKLQSEINDWKGKYQFLEREFMFYQTHHKSISDSTQHEFIISEMKRTIEDQTKMISKLKLEIQGTPIKKPSISTTKSDVLRHLSKRGLVFLLRSPRIALAIAVLTYMLWYMIVSMSAGANSSQVGVYHPPSQSWWERSNVISAFYWYLTDKFESNQVINDTVKDKVSANYNIAFEL</sequence>
<evidence type="ECO:0000313" key="13">
    <source>
        <dbReference type="Proteomes" id="UP000243052"/>
    </source>
</evidence>